<evidence type="ECO:0008006" key="2">
    <source>
        <dbReference type="Google" id="ProtNLM"/>
    </source>
</evidence>
<dbReference type="AlphaFoldDB" id="A0A383E2U7"/>
<name>A0A383E2U7_9ZZZZ</name>
<protein>
    <recommendedName>
        <fullName evidence="2">Thiolase N-terminal domain-containing protein</fullName>
    </recommendedName>
</protein>
<dbReference type="PANTHER" id="PTHR42870">
    <property type="entry name" value="ACETYL-COA C-ACETYLTRANSFERASE"/>
    <property type="match status" value="1"/>
</dbReference>
<dbReference type="Gene3D" id="3.40.47.10">
    <property type="match status" value="1"/>
</dbReference>
<evidence type="ECO:0000313" key="1">
    <source>
        <dbReference type="EMBL" id="SVE50408.1"/>
    </source>
</evidence>
<feature type="non-terminal residue" evidence="1">
    <location>
        <position position="193"/>
    </location>
</feature>
<gene>
    <name evidence="1" type="ORF">METZ01_LOCUS503262</name>
</gene>
<dbReference type="InterPro" id="IPR016039">
    <property type="entry name" value="Thiolase-like"/>
</dbReference>
<dbReference type="PANTHER" id="PTHR42870:SF1">
    <property type="entry name" value="NON-SPECIFIC LIPID-TRANSFER PROTEIN-LIKE 2"/>
    <property type="match status" value="1"/>
</dbReference>
<organism evidence="1">
    <name type="scientific">marine metagenome</name>
    <dbReference type="NCBI Taxonomy" id="408172"/>
    <lineage>
        <taxon>unclassified sequences</taxon>
        <taxon>metagenomes</taxon>
        <taxon>ecological metagenomes</taxon>
    </lineage>
</organism>
<dbReference type="SUPFAM" id="SSF53901">
    <property type="entry name" value="Thiolase-like"/>
    <property type="match status" value="1"/>
</dbReference>
<reference evidence="1" key="1">
    <citation type="submission" date="2018-05" db="EMBL/GenBank/DDBJ databases">
        <authorList>
            <person name="Lanie J.A."/>
            <person name="Ng W.-L."/>
            <person name="Kazmierczak K.M."/>
            <person name="Andrzejewski T.M."/>
            <person name="Davidsen T.M."/>
            <person name="Wayne K.J."/>
            <person name="Tettelin H."/>
            <person name="Glass J.I."/>
            <person name="Rusch D."/>
            <person name="Podicherti R."/>
            <person name="Tsui H.-C.T."/>
            <person name="Winkler M.E."/>
        </authorList>
    </citation>
    <scope>NUCLEOTIDE SEQUENCE</scope>
</reference>
<dbReference type="EMBL" id="UINC01221884">
    <property type="protein sequence ID" value="SVE50408.1"/>
    <property type="molecule type" value="Genomic_DNA"/>
</dbReference>
<proteinExistence type="predicted"/>
<dbReference type="GO" id="GO:0016746">
    <property type="term" value="F:acyltransferase activity"/>
    <property type="evidence" value="ECO:0007669"/>
    <property type="project" value="InterPro"/>
</dbReference>
<accession>A0A383E2U7</accession>
<sequence>MTLRGEAAIIGIGELPTQRSTPGRSMIGLMGDVARIAIHDAHLRPKDIDGLVTEGGSIYPGFASEYLGIRPKFASGSSMMGASGPTGVLLAAMAVQNGLANNVLVVIGTARNPAIPMSPPGVPSFRSEFEDPYGMSAGANTGYGLIYKRHMEEYGTTEEQFAKMAVNQRFNTLENENSVFKGQAITHQDVMES</sequence>